<dbReference type="EMBL" id="QFNY01000015">
    <property type="protein sequence ID" value="PZP03264.1"/>
    <property type="molecule type" value="Genomic_DNA"/>
</dbReference>
<dbReference type="Proteomes" id="UP000249451">
    <property type="component" value="Unassembled WGS sequence"/>
</dbReference>
<organism evidence="1 2">
    <name type="scientific">Corynebacterium urealyticum</name>
    <dbReference type="NCBI Taxonomy" id="43771"/>
    <lineage>
        <taxon>Bacteria</taxon>
        <taxon>Bacillati</taxon>
        <taxon>Actinomycetota</taxon>
        <taxon>Actinomycetes</taxon>
        <taxon>Mycobacteriales</taxon>
        <taxon>Corynebacteriaceae</taxon>
        <taxon>Corynebacterium</taxon>
    </lineage>
</organism>
<sequence length="241" mass="26603">MSIMYLANRHRVFVEPEDCRTVAMAVGAGIRPSYSDFASECAAAEFFNSTLWDGLHWSPLIHAALSRDQSAQINLGTISDSTHGMVVEYTTIADLSTRDQGEFVTITGADGVSPATGGFLVSSPDCHYAHNENFLSVYSCYGNETRSSRDLLSPLTDIFDHHPEISAISWDALFNKSNPRIKTLEDTVIYPAFGSRNPDVKQYPPNHPVWKMGVRPSGEDIQFDLAAVHIQETSLMVKTVD</sequence>
<name>A0A2W5BCQ7_9CORY</name>
<evidence type="ECO:0000313" key="2">
    <source>
        <dbReference type="Proteomes" id="UP000249451"/>
    </source>
</evidence>
<dbReference type="AlphaFoldDB" id="A0A2W5BCQ7"/>
<reference evidence="1 2" key="1">
    <citation type="submission" date="2017-11" db="EMBL/GenBank/DDBJ databases">
        <title>Infants hospitalized years apart are colonized by the same room-sourced microbial strains.</title>
        <authorList>
            <person name="Brooks B."/>
            <person name="Olm M.R."/>
            <person name="Firek B.A."/>
            <person name="Baker R."/>
            <person name="Thomas B.C."/>
            <person name="Morowitz M.J."/>
            <person name="Banfield J.F."/>
        </authorList>
    </citation>
    <scope>NUCLEOTIDE SEQUENCE [LARGE SCALE GENOMIC DNA]</scope>
    <source>
        <strain evidence="1">S2_012_000_R3_87</strain>
    </source>
</reference>
<protein>
    <submittedName>
        <fullName evidence="1">Uncharacterized protein</fullName>
    </submittedName>
</protein>
<comment type="caution">
    <text evidence="1">The sequence shown here is derived from an EMBL/GenBank/DDBJ whole genome shotgun (WGS) entry which is preliminary data.</text>
</comment>
<evidence type="ECO:0000313" key="1">
    <source>
        <dbReference type="EMBL" id="PZP03264.1"/>
    </source>
</evidence>
<accession>A0A2W5BCQ7</accession>
<gene>
    <name evidence="1" type="ORF">DI609_01260</name>
</gene>
<proteinExistence type="predicted"/>